<dbReference type="EMBL" id="PGCJ01000567">
    <property type="protein sequence ID" value="PLW26056.1"/>
    <property type="molecule type" value="Genomic_DNA"/>
</dbReference>
<dbReference type="Proteomes" id="UP000235388">
    <property type="component" value="Unassembled WGS sequence"/>
</dbReference>
<evidence type="ECO:0000313" key="3">
    <source>
        <dbReference type="Proteomes" id="UP000235388"/>
    </source>
</evidence>
<keyword evidence="3" id="KW-1185">Reference proteome</keyword>
<organism evidence="2 4">
    <name type="scientific">Puccinia coronata f. sp. avenae</name>
    <dbReference type="NCBI Taxonomy" id="200324"/>
    <lineage>
        <taxon>Eukaryota</taxon>
        <taxon>Fungi</taxon>
        <taxon>Dikarya</taxon>
        <taxon>Basidiomycota</taxon>
        <taxon>Pucciniomycotina</taxon>
        <taxon>Pucciniomycetes</taxon>
        <taxon>Pucciniales</taxon>
        <taxon>Pucciniaceae</taxon>
        <taxon>Puccinia</taxon>
    </lineage>
</organism>
<evidence type="ECO:0000313" key="2">
    <source>
        <dbReference type="EMBL" id="PLW36103.1"/>
    </source>
</evidence>
<accession>A0A2N5UED4</accession>
<protein>
    <submittedName>
        <fullName evidence="2">Uncharacterized protein</fullName>
    </submittedName>
</protein>
<reference evidence="3 4" key="1">
    <citation type="submission" date="2017-11" db="EMBL/GenBank/DDBJ databases">
        <title>De novo assembly and phasing of dikaryotic genomes from two isolates of Puccinia coronata f. sp. avenae, the causal agent of oat crown rust.</title>
        <authorList>
            <person name="Miller M.E."/>
            <person name="Zhang Y."/>
            <person name="Omidvar V."/>
            <person name="Sperschneider J."/>
            <person name="Schwessinger B."/>
            <person name="Raley C."/>
            <person name="Palmer J.M."/>
            <person name="Garnica D."/>
            <person name="Upadhyaya N."/>
            <person name="Rathjen J."/>
            <person name="Taylor J.M."/>
            <person name="Park R.F."/>
            <person name="Dodds P.N."/>
            <person name="Hirsch C.D."/>
            <person name="Kianian S.F."/>
            <person name="Figueroa M."/>
        </authorList>
    </citation>
    <scope>NUCLEOTIDE SEQUENCE [LARGE SCALE GENOMIC DNA]</scope>
    <source>
        <strain evidence="1">12NC29</strain>
        <strain evidence="2">12SD80</strain>
    </source>
</reference>
<gene>
    <name evidence="1" type="ORF">PCANC_24880</name>
    <name evidence="2" type="ORF">PCASD_11662</name>
</gene>
<dbReference type="AlphaFoldDB" id="A0A2N5UED4"/>
<name>A0A2N5UED4_9BASI</name>
<evidence type="ECO:0000313" key="1">
    <source>
        <dbReference type="EMBL" id="PLW26056.1"/>
    </source>
</evidence>
<dbReference type="EMBL" id="PGCI01000165">
    <property type="protein sequence ID" value="PLW36103.1"/>
    <property type="molecule type" value="Genomic_DNA"/>
</dbReference>
<comment type="caution">
    <text evidence="2">The sequence shown here is derived from an EMBL/GenBank/DDBJ whole genome shotgun (WGS) entry which is preliminary data.</text>
</comment>
<evidence type="ECO:0000313" key="4">
    <source>
        <dbReference type="Proteomes" id="UP000235392"/>
    </source>
</evidence>
<dbReference type="Proteomes" id="UP000235392">
    <property type="component" value="Unassembled WGS sequence"/>
</dbReference>
<proteinExistence type="predicted"/>
<sequence length="111" mass="12947">MNEYLHAPRERYENARALIRRPGTHRLKKAGVLQTSWANDAIPSSNRLENHSGFRLIGERPSNCFPNAPGKRSACRPHIDLKTILFSNRWENGKIIRSQNVLRPFWKLHYT</sequence>